<dbReference type="Pfam" id="PF08241">
    <property type="entry name" value="Methyltransf_11"/>
    <property type="match status" value="1"/>
</dbReference>
<evidence type="ECO:0000313" key="3">
    <source>
        <dbReference type="EMBL" id="TFF21940.1"/>
    </source>
</evidence>
<dbReference type="GO" id="GO:0008757">
    <property type="term" value="F:S-adenosylmethionine-dependent methyltransferase activity"/>
    <property type="evidence" value="ECO:0007669"/>
    <property type="project" value="InterPro"/>
</dbReference>
<dbReference type="SUPFAM" id="SSF53335">
    <property type="entry name" value="S-adenosyl-L-methionine-dependent methyltransferases"/>
    <property type="match status" value="1"/>
</dbReference>
<gene>
    <name evidence="3" type="ORF">E3C22_14865</name>
</gene>
<keyword evidence="4" id="KW-1185">Reference proteome</keyword>
<feature type="domain" description="Methyltransferase type 11" evidence="2">
    <location>
        <begin position="70"/>
        <end position="167"/>
    </location>
</feature>
<protein>
    <submittedName>
        <fullName evidence="3">Methyltransferase domain-containing protein</fullName>
    </submittedName>
</protein>
<dbReference type="InterPro" id="IPR050447">
    <property type="entry name" value="Erg6_SMT_methyltransf"/>
</dbReference>
<dbReference type="GO" id="GO:0032259">
    <property type="term" value="P:methylation"/>
    <property type="evidence" value="ECO:0007669"/>
    <property type="project" value="UniProtKB-KW"/>
</dbReference>
<dbReference type="OrthoDB" id="7856199at2"/>
<dbReference type="EMBL" id="SOZD01000004">
    <property type="protein sequence ID" value="TFF21940.1"/>
    <property type="molecule type" value="Genomic_DNA"/>
</dbReference>
<dbReference type="InterPro" id="IPR013216">
    <property type="entry name" value="Methyltransf_11"/>
</dbReference>
<dbReference type="AlphaFoldDB" id="A0A4Y8RIH7"/>
<keyword evidence="1 3" id="KW-0808">Transferase</keyword>
<dbReference type="Proteomes" id="UP000298179">
    <property type="component" value="Unassembled WGS sequence"/>
</dbReference>
<dbReference type="CDD" id="cd02440">
    <property type="entry name" value="AdoMet_MTases"/>
    <property type="match status" value="1"/>
</dbReference>
<accession>A0A4Y8RIH7</accession>
<evidence type="ECO:0000256" key="1">
    <source>
        <dbReference type="ARBA" id="ARBA00022679"/>
    </source>
</evidence>
<evidence type="ECO:0000313" key="4">
    <source>
        <dbReference type="Proteomes" id="UP000298179"/>
    </source>
</evidence>
<organism evidence="3 4">
    <name type="scientific">Jiella endophytica</name>
    <dbReference type="NCBI Taxonomy" id="2558362"/>
    <lineage>
        <taxon>Bacteria</taxon>
        <taxon>Pseudomonadati</taxon>
        <taxon>Pseudomonadota</taxon>
        <taxon>Alphaproteobacteria</taxon>
        <taxon>Hyphomicrobiales</taxon>
        <taxon>Aurantimonadaceae</taxon>
        <taxon>Jiella</taxon>
    </lineage>
</organism>
<evidence type="ECO:0000259" key="2">
    <source>
        <dbReference type="Pfam" id="PF08241"/>
    </source>
</evidence>
<dbReference type="PANTHER" id="PTHR44068">
    <property type="entry name" value="ZGC:194242"/>
    <property type="match status" value="1"/>
</dbReference>
<dbReference type="InterPro" id="IPR029063">
    <property type="entry name" value="SAM-dependent_MTases_sf"/>
</dbReference>
<comment type="caution">
    <text evidence="3">The sequence shown here is derived from an EMBL/GenBank/DDBJ whole genome shotgun (WGS) entry which is preliminary data.</text>
</comment>
<reference evidence="3 4" key="1">
    <citation type="submission" date="2019-03" db="EMBL/GenBank/DDBJ databases">
        <title>Jiella endophytica sp. nov., a novel endophytic bacterium isolated from root of Ficus microcarpa Linn. f.</title>
        <authorList>
            <person name="Tuo L."/>
        </authorList>
    </citation>
    <scope>NUCLEOTIDE SEQUENCE [LARGE SCALE GENOMIC DNA]</scope>
    <source>
        <strain evidence="3 4">CBS5Q-3</strain>
    </source>
</reference>
<name>A0A4Y8RIH7_9HYPH</name>
<sequence>MSFSEDGVTRHYAAYDVLPRILEGLKTAAVDPEHLTPDQLKAVDEFHIGGAEATARLLDQLGITAETRLLDIGSGIGGPARSIASRYGCKVTGIDLTPAYVEAATHLTKLCGLSDKVRFEVASATALPFDAARFDIATMLHVGMNIPDKAALFSEAARVLKPGGAFAVYEVMKVGAGELVYPVPWAETATLSALAEPDVYRNAAAAAGLKSLAETDRREVAITFFEQVQSAANSAAPAPLGLHLLMGPTVGEKVKNMVSAIKAGVIAPVEMIFTVPAD</sequence>
<proteinExistence type="predicted"/>
<dbReference type="PANTHER" id="PTHR44068:SF11">
    <property type="entry name" value="GERANYL DIPHOSPHATE 2-C-METHYLTRANSFERASE"/>
    <property type="match status" value="1"/>
</dbReference>
<keyword evidence="3" id="KW-0489">Methyltransferase</keyword>
<dbReference type="Gene3D" id="3.40.50.150">
    <property type="entry name" value="Vaccinia Virus protein VP39"/>
    <property type="match status" value="1"/>
</dbReference>